<dbReference type="Pfam" id="PF01607">
    <property type="entry name" value="CBM_14"/>
    <property type="match status" value="1"/>
</dbReference>
<feature type="domain" description="Chitin-binding type-2" evidence="2">
    <location>
        <begin position="90"/>
        <end position="148"/>
    </location>
</feature>
<dbReference type="PROSITE" id="PS50940">
    <property type="entry name" value="CHIT_BIND_II"/>
    <property type="match status" value="1"/>
</dbReference>
<dbReference type="GO" id="GO:0008061">
    <property type="term" value="F:chitin binding"/>
    <property type="evidence" value="ECO:0007669"/>
    <property type="project" value="InterPro"/>
</dbReference>
<dbReference type="Gene3D" id="2.170.140.10">
    <property type="entry name" value="Chitin binding domain"/>
    <property type="match status" value="1"/>
</dbReference>
<dbReference type="AlphaFoldDB" id="A0A1I8MNR4"/>
<dbReference type="SUPFAM" id="SSF57625">
    <property type="entry name" value="Invertebrate chitin-binding proteins"/>
    <property type="match status" value="1"/>
</dbReference>
<reference evidence="3" key="1">
    <citation type="submission" date="2020-05" db="UniProtKB">
        <authorList>
            <consortium name="EnsemblMetazoa"/>
        </authorList>
    </citation>
    <scope>IDENTIFICATION</scope>
    <source>
        <strain evidence="3">Aabys</strain>
    </source>
</reference>
<name>A0A1I8MNR4_MUSDO</name>
<dbReference type="InterPro" id="IPR036508">
    <property type="entry name" value="Chitin-bd_dom_sf"/>
</dbReference>
<accession>A0A1I8MNR4</accession>
<evidence type="ECO:0000313" key="3">
    <source>
        <dbReference type="EnsemblMetazoa" id="MDOA006915-PA"/>
    </source>
</evidence>
<gene>
    <name evidence="3" type="primary">101890485</name>
</gene>
<feature type="chain" id="PRO_5044560621" description="Chitin-binding type-2 domain-containing protein" evidence="1">
    <location>
        <begin position="27"/>
        <end position="151"/>
    </location>
</feature>
<organism evidence="3">
    <name type="scientific">Musca domestica</name>
    <name type="common">House fly</name>
    <dbReference type="NCBI Taxonomy" id="7370"/>
    <lineage>
        <taxon>Eukaryota</taxon>
        <taxon>Metazoa</taxon>
        <taxon>Ecdysozoa</taxon>
        <taxon>Arthropoda</taxon>
        <taxon>Hexapoda</taxon>
        <taxon>Insecta</taxon>
        <taxon>Pterygota</taxon>
        <taxon>Neoptera</taxon>
        <taxon>Endopterygota</taxon>
        <taxon>Diptera</taxon>
        <taxon>Brachycera</taxon>
        <taxon>Muscomorpha</taxon>
        <taxon>Muscoidea</taxon>
        <taxon>Muscidae</taxon>
        <taxon>Musca</taxon>
    </lineage>
</organism>
<dbReference type="EnsemblMetazoa" id="MDOA006915-RA">
    <property type="protein sequence ID" value="MDOA006915-PA"/>
    <property type="gene ID" value="MDOA006915"/>
</dbReference>
<dbReference type="GO" id="GO:0005576">
    <property type="term" value="C:extracellular region"/>
    <property type="evidence" value="ECO:0007669"/>
    <property type="project" value="InterPro"/>
</dbReference>
<dbReference type="VEuPathDB" id="VectorBase:MDOA006915"/>
<protein>
    <recommendedName>
        <fullName evidence="2">Chitin-binding type-2 domain-containing protein</fullName>
    </recommendedName>
</protein>
<evidence type="ECO:0000256" key="1">
    <source>
        <dbReference type="SAM" id="SignalP"/>
    </source>
</evidence>
<sequence>MSNTKIKIKSIVLLLVLLQLFSVVTSNAVTPNSARLIANHKQCHPFDCPFTTTSTVAPIPVQPIPICNNPTPMTTIFLQLLLNSCHDCTNPNCSSSPAGATFPYPNHCQLFFKCECGVATICYCPNGTWYDRQRKVCDLCPNVTNCPANAN</sequence>
<keyword evidence="1" id="KW-0732">Signal</keyword>
<feature type="signal peptide" evidence="1">
    <location>
        <begin position="1"/>
        <end position="26"/>
    </location>
</feature>
<proteinExistence type="predicted"/>
<dbReference type="InterPro" id="IPR002557">
    <property type="entry name" value="Chitin-bd_dom"/>
</dbReference>
<evidence type="ECO:0000259" key="2">
    <source>
        <dbReference type="PROSITE" id="PS50940"/>
    </source>
</evidence>